<dbReference type="EMBL" id="ML178819">
    <property type="protein sequence ID" value="TFL03846.1"/>
    <property type="molecule type" value="Genomic_DNA"/>
</dbReference>
<dbReference type="GO" id="GO:0010494">
    <property type="term" value="C:cytoplasmic stress granule"/>
    <property type="evidence" value="ECO:0007669"/>
    <property type="project" value="TreeGrafter"/>
</dbReference>
<evidence type="ECO:0000313" key="3">
    <source>
        <dbReference type="EMBL" id="TFL03846.1"/>
    </source>
</evidence>
<dbReference type="OrthoDB" id="2275718at2759"/>
<feature type="compositionally biased region" description="Low complexity" evidence="1">
    <location>
        <begin position="337"/>
        <end position="359"/>
    </location>
</feature>
<feature type="region of interest" description="Disordered" evidence="1">
    <location>
        <begin position="1"/>
        <end position="69"/>
    </location>
</feature>
<feature type="region of interest" description="Disordered" evidence="1">
    <location>
        <begin position="667"/>
        <end position="697"/>
    </location>
</feature>
<feature type="compositionally biased region" description="Pro residues" evidence="1">
    <location>
        <begin position="814"/>
        <end position="823"/>
    </location>
</feature>
<dbReference type="PANTHER" id="PTHR12854:SF7">
    <property type="entry name" value="ATAXIN-2 HOMOLOG"/>
    <property type="match status" value="1"/>
</dbReference>
<dbReference type="STRING" id="1884261.A0A5C3QPF4"/>
<evidence type="ECO:0000313" key="4">
    <source>
        <dbReference type="Proteomes" id="UP000305067"/>
    </source>
</evidence>
<feature type="region of interest" description="Disordered" evidence="1">
    <location>
        <begin position="143"/>
        <end position="170"/>
    </location>
</feature>
<dbReference type="PANTHER" id="PTHR12854">
    <property type="entry name" value="ATAXIN 2-RELATED"/>
    <property type="match status" value="1"/>
</dbReference>
<evidence type="ECO:0000259" key="2">
    <source>
        <dbReference type="SMART" id="SM01272"/>
    </source>
</evidence>
<proteinExistence type="predicted"/>
<accession>A0A5C3QPF4</accession>
<reference evidence="3 4" key="1">
    <citation type="journal article" date="2019" name="Nat. Ecol. Evol.">
        <title>Megaphylogeny resolves global patterns of mushroom evolution.</title>
        <authorList>
            <person name="Varga T."/>
            <person name="Krizsan K."/>
            <person name="Foldi C."/>
            <person name="Dima B."/>
            <person name="Sanchez-Garcia M."/>
            <person name="Sanchez-Ramirez S."/>
            <person name="Szollosi G.J."/>
            <person name="Szarkandi J.G."/>
            <person name="Papp V."/>
            <person name="Albert L."/>
            <person name="Andreopoulos W."/>
            <person name="Angelini C."/>
            <person name="Antonin V."/>
            <person name="Barry K.W."/>
            <person name="Bougher N.L."/>
            <person name="Buchanan P."/>
            <person name="Buyck B."/>
            <person name="Bense V."/>
            <person name="Catcheside P."/>
            <person name="Chovatia M."/>
            <person name="Cooper J."/>
            <person name="Damon W."/>
            <person name="Desjardin D."/>
            <person name="Finy P."/>
            <person name="Geml J."/>
            <person name="Haridas S."/>
            <person name="Hughes K."/>
            <person name="Justo A."/>
            <person name="Karasinski D."/>
            <person name="Kautmanova I."/>
            <person name="Kiss B."/>
            <person name="Kocsube S."/>
            <person name="Kotiranta H."/>
            <person name="LaButti K.M."/>
            <person name="Lechner B.E."/>
            <person name="Liimatainen K."/>
            <person name="Lipzen A."/>
            <person name="Lukacs Z."/>
            <person name="Mihaltcheva S."/>
            <person name="Morgado L.N."/>
            <person name="Niskanen T."/>
            <person name="Noordeloos M.E."/>
            <person name="Ohm R.A."/>
            <person name="Ortiz-Santana B."/>
            <person name="Ovrebo C."/>
            <person name="Racz N."/>
            <person name="Riley R."/>
            <person name="Savchenko A."/>
            <person name="Shiryaev A."/>
            <person name="Soop K."/>
            <person name="Spirin V."/>
            <person name="Szebenyi C."/>
            <person name="Tomsovsky M."/>
            <person name="Tulloss R.E."/>
            <person name="Uehling J."/>
            <person name="Grigoriev I.V."/>
            <person name="Vagvolgyi C."/>
            <person name="Papp T."/>
            <person name="Martin F.M."/>
            <person name="Miettinen O."/>
            <person name="Hibbett D.S."/>
            <person name="Nagy L.G."/>
        </authorList>
    </citation>
    <scope>NUCLEOTIDE SEQUENCE [LARGE SCALE GENOMIC DNA]</scope>
    <source>
        <strain evidence="3 4">CBS 309.79</strain>
    </source>
</reference>
<dbReference type="SMART" id="SM01272">
    <property type="entry name" value="LsmAD"/>
    <property type="match status" value="1"/>
</dbReference>
<keyword evidence="4" id="KW-1185">Reference proteome</keyword>
<feature type="region of interest" description="Disordered" evidence="1">
    <location>
        <begin position="570"/>
        <end position="623"/>
    </location>
</feature>
<dbReference type="InterPro" id="IPR045117">
    <property type="entry name" value="ATXN2-like"/>
</dbReference>
<feature type="compositionally biased region" description="Pro residues" evidence="1">
    <location>
        <begin position="768"/>
        <end position="792"/>
    </location>
</feature>
<dbReference type="GO" id="GO:0003729">
    <property type="term" value="F:mRNA binding"/>
    <property type="evidence" value="ECO:0007669"/>
    <property type="project" value="TreeGrafter"/>
</dbReference>
<dbReference type="Proteomes" id="UP000305067">
    <property type="component" value="Unassembled WGS sequence"/>
</dbReference>
<evidence type="ECO:0000256" key="1">
    <source>
        <dbReference type="SAM" id="MobiDB-lite"/>
    </source>
</evidence>
<dbReference type="AlphaFoldDB" id="A0A5C3QPF4"/>
<dbReference type="GO" id="GO:0034063">
    <property type="term" value="P:stress granule assembly"/>
    <property type="evidence" value="ECO:0007669"/>
    <property type="project" value="TreeGrafter"/>
</dbReference>
<name>A0A5C3QPF4_9AGAR</name>
<sequence length="846" mass="88587">MATAPRQSRPPGKKPAEPARRAWTGTRASTTYSTAPSPSPRPTVPPTSTSSAQPAFPPLSQPNGARSDVPQDRVLQSLAGLTGTTITLRTKTGQHYEGAITSTTADGNTTGVTLRDVRDISSPGQPIKDTLFVASTNIGTWNSGPADAKAPNTDSFRTDTEISQKNAPRANRELQAWSAGADGLSSELASGSGNGDEETFGADAGGGSWDQFAANEQLFGINPTFDESVYTTKIDRSGADYKERERKAQRIANEINGVRSSLVASNNPHLAEERGQVVDDSGIDEENKYSTVVRSTGAYVPPGARRGNPTSPPPNSDVPMVSVNGPDGAAVQASNQPSPSSSKTTTPAPPANATNKPPADAVPAFREFVNTEKQRLTQKKQALFKSEMDKRMADLVKFSQSFKLNKPIPDDLVSILAKDEAKQQAIRDKSCKDASSTEARTIGASLTNVAARAPAAKPAATKIAAPGIKASATSNAVPPANPPKAVLTSKPEVSVTGKKLIPMVIQNIPAFRGSKKPDQVHPTKPSAEAPLAAAPVNGTAVAAPSKPSPPVGSAAAAAAAAAANRLNVNASSFRPNPKAGSFSPGQNGPSPSGGAVQNGTAAANVSPKPKEPGTPNPFFGNRVIKKGTPIHVKDEFNPFKHNKINKAAEVSQMWPYSGKRYMTMFPTPSHQPQQQHSPHMAAPAQPPMPPPPYEEDPAAAQARGYAYMYSPYAYPGQHMMPGMAPPGPPAGYIPAQFMQAIPYPHGMPPPGAMYSPAMGQMPPQGYMQPPPPGAYPPPPNGGGRPSMPPTPIPSHAHPYYPQSPQMPHAVPYPMMMPGPPPGTIPQHPSYDGSNGQAQPVQMGGHA</sequence>
<feature type="region of interest" description="Disordered" evidence="1">
    <location>
        <begin position="764"/>
        <end position="846"/>
    </location>
</feature>
<dbReference type="InterPro" id="IPR009604">
    <property type="entry name" value="LsmAD_domain"/>
</dbReference>
<feature type="compositionally biased region" description="Low complexity" evidence="1">
    <location>
        <begin position="580"/>
        <end position="594"/>
    </location>
</feature>
<feature type="domain" description="LsmAD" evidence="2">
    <location>
        <begin position="219"/>
        <end position="295"/>
    </location>
</feature>
<gene>
    <name evidence="3" type="ORF">BDV98DRAFT_611268</name>
</gene>
<feature type="region of interest" description="Disordered" evidence="1">
    <location>
        <begin position="263"/>
        <end position="361"/>
    </location>
</feature>
<feature type="compositionally biased region" description="Low complexity" evidence="1">
    <location>
        <begin position="668"/>
        <end position="683"/>
    </location>
</feature>
<organism evidence="3 4">
    <name type="scientific">Pterulicium gracile</name>
    <dbReference type="NCBI Taxonomy" id="1884261"/>
    <lineage>
        <taxon>Eukaryota</taxon>
        <taxon>Fungi</taxon>
        <taxon>Dikarya</taxon>
        <taxon>Basidiomycota</taxon>
        <taxon>Agaricomycotina</taxon>
        <taxon>Agaricomycetes</taxon>
        <taxon>Agaricomycetidae</taxon>
        <taxon>Agaricales</taxon>
        <taxon>Pleurotineae</taxon>
        <taxon>Pterulaceae</taxon>
        <taxon>Pterulicium</taxon>
    </lineage>
</organism>
<protein>
    <recommendedName>
        <fullName evidence="2">LsmAD domain-containing protein</fullName>
    </recommendedName>
</protein>
<dbReference type="Pfam" id="PF06741">
    <property type="entry name" value="LsmAD"/>
    <property type="match status" value="1"/>
</dbReference>
<feature type="compositionally biased region" description="Low complexity" evidence="1">
    <location>
        <begin position="26"/>
        <end position="36"/>
    </location>
</feature>